<reference evidence="2 3" key="1">
    <citation type="journal article" date="2015" name="Genome Announc.">
        <title>Genome Sequence of Mushroom Soft-Rot Pathogen Janthinobacterium agaricidamnosum.</title>
        <authorList>
            <person name="Graupner K."/>
            <person name="Lackner G."/>
            <person name="Hertweck C."/>
        </authorList>
    </citation>
    <scope>NUCLEOTIDE SEQUENCE [LARGE SCALE GENOMIC DNA]</scope>
    <source>
        <strain evidence="3">NBRC 102515 / DSM 9628</strain>
    </source>
</reference>
<dbReference type="RefSeq" id="WP_051780427.1">
    <property type="nucleotide sequence ID" value="NZ_BCTH01000007.1"/>
</dbReference>
<organism evidence="2 3">
    <name type="scientific">Janthinobacterium agaricidamnosum NBRC 102515 = DSM 9628</name>
    <dbReference type="NCBI Taxonomy" id="1349767"/>
    <lineage>
        <taxon>Bacteria</taxon>
        <taxon>Pseudomonadati</taxon>
        <taxon>Pseudomonadota</taxon>
        <taxon>Betaproteobacteria</taxon>
        <taxon>Burkholderiales</taxon>
        <taxon>Oxalobacteraceae</taxon>
        <taxon>Janthinobacterium</taxon>
    </lineage>
</organism>
<dbReference type="AlphaFoldDB" id="W0V352"/>
<dbReference type="HOGENOM" id="CLU_1439310_0_0_4"/>
<proteinExistence type="predicted"/>
<evidence type="ECO:0000313" key="3">
    <source>
        <dbReference type="Proteomes" id="UP000027604"/>
    </source>
</evidence>
<name>W0V352_9BURK</name>
<evidence type="ECO:0000256" key="1">
    <source>
        <dbReference type="SAM" id="MobiDB-lite"/>
    </source>
</evidence>
<dbReference type="Proteomes" id="UP000027604">
    <property type="component" value="Chromosome I"/>
</dbReference>
<feature type="region of interest" description="Disordered" evidence="1">
    <location>
        <begin position="1"/>
        <end position="110"/>
    </location>
</feature>
<dbReference type="EMBL" id="HG322949">
    <property type="protein sequence ID" value="CDG82301.1"/>
    <property type="molecule type" value="Genomic_DNA"/>
</dbReference>
<protein>
    <submittedName>
        <fullName evidence="2">Uncharacterized protein</fullName>
    </submittedName>
</protein>
<gene>
    <name evidence="2" type="ORF">GJA_1663</name>
</gene>
<accession>W0V352</accession>
<dbReference type="PATRIC" id="fig|1349767.4.peg.3341"/>
<keyword evidence="3" id="KW-1185">Reference proteome</keyword>
<dbReference type="eggNOG" id="ENOG5030U6A">
    <property type="taxonomic scope" value="Bacteria"/>
</dbReference>
<dbReference type="KEGG" id="jag:GJA_1663"/>
<sequence length="188" mass="20147">MSAISPYRGAALHAEEHRAPPRPPQHHADPVKPYKPQPPRAPRHDDGAAQREPRQADDKAAQCATVTAWMPDERARREQGGGQDDDKDGQDGKEGGVAPSAGAPPAPDPDLDLCADALLGLGADNGVFELLLPGGRSLNVAVDSNDSRISFLLSTADNGLAKQLREKKMELEGRLQRRMGKKTTVTLL</sequence>
<feature type="compositionally biased region" description="Basic and acidic residues" evidence="1">
    <location>
        <begin position="42"/>
        <end position="60"/>
    </location>
</feature>
<dbReference type="STRING" id="1349767.GJA_1663"/>
<evidence type="ECO:0000313" key="2">
    <source>
        <dbReference type="EMBL" id="CDG82301.1"/>
    </source>
</evidence>